<evidence type="ECO:0000256" key="17">
    <source>
        <dbReference type="ARBA" id="ARBA00049114"/>
    </source>
</evidence>
<evidence type="ECO:0000256" key="10">
    <source>
        <dbReference type="ARBA" id="ARBA00022737"/>
    </source>
</evidence>
<reference evidence="21" key="2">
    <citation type="submission" date="2025-08" db="UniProtKB">
        <authorList>
            <consortium name="Ensembl"/>
        </authorList>
    </citation>
    <scope>IDENTIFICATION</scope>
</reference>
<dbReference type="Bgee" id="ENSPANG00000006941">
    <property type="expression patterns" value="Expressed in cornea and 64 other cell types or tissues"/>
</dbReference>
<evidence type="ECO:0000256" key="16">
    <source>
        <dbReference type="ARBA" id="ARBA00032972"/>
    </source>
</evidence>
<evidence type="ECO:0000256" key="2">
    <source>
        <dbReference type="ARBA" id="ARBA00004123"/>
    </source>
</evidence>
<keyword evidence="10 18" id="KW-0677">Repeat</keyword>
<dbReference type="ExpressionAtlas" id="A0A2I3M1S8">
    <property type="expression patterns" value="baseline"/>
</dbReference>
<evidence type="ECO:0000256" key="1">
    <source>
        <dbReference type="ARBA" id="ARBA00001947"/>
    </source>
</evidence>
<dbReference type="Gene3D" id="3.40.140.10">
    <property type="entry name" value="Cytidine Deaminase, domain 2"/>
    <property type="match status" value="2"/>
</dbReference>
<accession>A0A2I3M1S8</accession>
<reference evidence="21" key="3">
    <citation type="submission" date="2025-09" db="UniProtKB">
        <authorList>
            <consortium name="Ensembl"/>
        </authorList>
    </citation>
    <scope>IDENTIFICATION</scope>
</reference>
<dbReference type="CDD" id="cd01283">
    <property type="entry name" value="cytidine_deaminase"/>
    <property type="match status" value="2"/>
</dbReference>
<dbReference type="PROSITE" id="PS51747">
    <property type="entry name" value="CYT_DCMP_DEAMINASES_2"/>
    <property type="match status" value="2"/>
</dbReference>
<evidence type="ECO:0000256" key="13">
    <source>
        <dbReference type="ARBA" id="ARBA00022859"/>
    </source>
</evidence>
<dbReference type="AlphaFoldDB" id="A0A2I3M1S8"/>
<dbReference type="GO" id="GO:0045869">
    <property type="term" value="P:negative regulation of single stranded viral RNA replication via double stranded DNA intermediate"/>
    <property type="evidence" value="ECO:0007669"/>
    <property type="project" value="TreeGrafter"/>
</dbReference>
<feature type="domain" description="CMP/dCMP-type deaminase" evidence="20">
    <location>
        <begin position="40"/>
        <end position="149"/>
    </location>
</feature>
<comment type="catalytic activity">
    <reaction evidence="17">
        <text>a 2'-deoxycytidine in single-stranded DNA + H2O + H(+) = a 2'-deoxyuridine in single-stranded DNA + NH4(+)</text>
        <dbReference type="Rhea" id="RHEA:50948"/>
        <dbReference type="Rhea" id="RHEA-COMP:12846"/>
        <dbReference type="Rhea" id="RHEA-COMP:12847"/>
        <dbReference type="ChEBI" id="CHEBI:15377"/>
        <dbReference type="ChEBI" id="CHEBI:15378"/>
        <dbReference type="ChEBI" id="CHEBI:28938"/>
        <dbReference type="ChEBI" id="CHEBI:85452"/>
        <dbReference type="ChEBI" id="CHEBI:133902"/>
        <dbReference type="EC" id="3.5.4.38"/>
    </reaction>
</comment>
<evidence type="ECO:0000313" key="21">
    <source>
        <dbReference type="Ensembl" id="ENSPANP00000029673.2"/>
    </source>
</evidence>
<keyword evidence="11 18" id="KW-0378">Hydrolase</keyword>
<keyword evidence="7 18" id="KW-0597">Phosphoprotein</keyword>
<feature type="compositionally biased region" description="Basic residues" evidence="19">
    <location>
        <begin position="510"/>
        <end position="523"/>
    </location>
</feature>
<evidence type="ECO:0000256" key="11">
    <source>
        <dbReference type="ARBA" id="ARBA00022801"/>
    </source>
</evidence>
<dbReference type="GO" id="GO:0000932">
    <property type="term" value="C:P-body"/>
    <property type="evidence" value="ECO:0007669"/>
    <property type="project" value="UniProtKB-SubCell"/>
</dbReference>
<name>A0A2I3M1S8_PAPAN</name>
<dbReference type="InterPro" id="IPR016192">
    <property type="entry name" value="APOBEC/CMP_deaminase_Zn-bd"/>
</dbReference>
<sequence>MMGAMWNFVHRASMDFLNMVKRMKADIFVSNFNNRPILSGRNTVWLCCEVNTKDPSGPPLDAKIFRGKVYSKAKYHPEMRFLHWFRKWRQLHRDQEYEVTWYVSWSPCTGCANSVATFLAEDPKVTLTIFVARLYYFWKPDYQEALRVLCQKRGSPHATMKIMNYNEFQHCWNKFVRGRREPFEPWENLPKHYTLLHATLGELLRHLMDPGTFTSNFYNKPWVSGQHETYLCYKVERLHNGTWVPLNQHRGFLRNQAPDIHGFPKGRHAELCFLDLIPFWKLDGQQYRVTCFTSWSPCFSCAQEMAKFISNNEHVSLCIFAARIYDDQGRCQEGLRTLHRDGAKIAMMNYSEFEYCWDTFVDRQGRPFQPWDGLDEHSQDLSGRLRAILQVTASSLCLVPHWPPPPPLSPGPCLPLCSEPPLGSLLPEPSSVPPFLLTASSLSHLRIPPSSCHCPLSQASSCALFPLSPHFSPAPFLPPLPHSSSESELKDGPQSLRKAETWVEPQNKRSSSKKCKQAVHHHLQPLPDTSKASCS</sequence>
<keyword evidence="6 18" id="KW-0963">Cytoplasm</keyword>
<evidence type="ECO:0000259" key="20">
    <source>
        <dbReference type="PROSITE" id="PS51747"/>
    </source>
</evidence>
<organism evidence="21 22">
    <name type="scientific">Papio anubis</name>
    <name type="common">Olive baboon</name>
    <dbReference type="NCBI Taxonomy" id="9555"/>
    <lineage>
        <taxon>Eukaryota</taxon>
        <taxon>Metazoa</taxon>
        <taxon>Chordata</taxon>
        <taxon>Craniata</taxon>
        <taxon>Vertebrata</taxon>
        <taxon>Euteleostomi</taxon>
        <taxon>Mammalia</taxon>
        <taxon>Eutheria</taxon>
        <taxon>Euarchontoglires</taxon>
        <taxon>Primates</taxon>
        <taxon>Haplorrhini</taxon>
        <taxon>Catarrhini</taxon>
        <taxon>Cercopithecidae</taxon>
        <taxon>Cercopithecinae</taxon>
        <taxon>Papio</taxon>
    </lineage>
</organism>
<dbReference type="PANTHER" id="PTHR13857:SF20">
    <property type="entry name" value="DNA DC-DU-EDITING ENZYME APOBEC-3G"/>
    <property type="match status" value="1"/>
</dbReference>
<proteinExistence type="inferred from homology"/>
<keyword evidence="9 18" id="KW-0479">Metal-binding</keyword>
<evidence type="ECO:0000256" key="14">
    <source>
        <dbReference type="ARBA" id="ARBA00023118"/>
    </source>
</evidence>
<keyword evidence="13 18" id="KW-0391">Immunity</keyword>
<dbReference type="GO" id="GO:0045087">
    <property type="term" value="P:innate immune response"/>
    <property type="evidence" value="ECO:0007669"/>
    <property type="project" value="UniProtKB-UniRule"/>
</dbReference>
<dbReference type="GO" id="GO:0003723">
    <property type="term" value="F:RNA binding"/>
    <property type="evidence" value="ECO:0007669"/>
    <property type="project" value="TreeGrafter"/>
</dbReference>
<comment type="similarity">
    <text evidence="4 18">Belongs to the cytidine and deoxycytidylate deaminase family.</text>
</comment>
<dbReference type="GO" id="GO:0016554">
    <property type="term" value="P:cytidine to uridine editing"/>
    <property type="evidence" value="ECO:0007669"/>
    <property type="project" value="TreeGrafter"/>
</dbReference>
<evidence type="ECO:0000256" key="18">
    <source>
        <dbReference type="RuleBase" id="RU367054"/>
    </source>
</evidence>
<comment type="subunit">
    <text evidence="18">Homodimer.</text>
</comment>
<dbReference type="Pfam" id="PF18782">
    <property type="entry name" value="NAD2"/>
    <property type="match status" value="2"/>
</dbReference>
<dbReference type="SUPFAM" id="SSF53927">
    <property type="entry name" value="Cytidine deaminase-like"/>
    <property type="match status" value="2"/>
</dbReference>
<dbReference type="GO" id="GO:0070383">
    <property type="term" value="P:DNA cytosine deamination"/>
    <property type="evidence" value="ECO:0007669"/>
    <property type="project" value="UniProtKB-UniRule"/>
</dbReference>
<dbReference type="GO" id="GO:0008270">
    <property type="term" value="F:zinc ion binding"/>
    <property type="evidence" value="ECO:0007669"/>
    <property type="project" value="UniProtKB-UniRule"/>
</dbReference>
<evidence type="ECO:0000256" key="4">
    <source>
        <dbReference type="ARBA" id="ARBA00006576"/>
    </source>
</evidence>
<dbReference type="InterPro" id="IPR002125">
    <property type="entry name" value="CMP_dCMP_dom"/>
</dbReference>
<dbReference type="InterPro" id="IPR016193">
    <property type="entry name" value="Cytidine_deaminase-like"/>
</dbReference>
<dbReference type="FunFam" id="3.40.140.10:FF:000029">
    <property type="entry name" value="DNA dC-&gt;dU-editing enzyme APOBEC-3G"/>
    <property type="match status" value="2"/>
</dbReference>
<evidence type="ECO:0000256" key="19">
    <source>
        <dbReference type="SAM" id="MobiDB-lite"/>
    </source>
</evidence>
<evidence type="ECO:0000256" key="7">
    <source>
        <dbReference type="ARBA" id="ARBA00022553"/>
    </source>
</evidence>
<dbReference type="EC" id="3.5.4.-" evidence="18"/>
<dbReference type="PANTHER" id="PTHR13857">
    <property type="entry name" value="MRNA EDITING ENZYME"/>
    <property type="match status" value="1"/>
</dbReference>
<evidence type="ECO:0000256" key="3">
    <source>
        <dbReference type="ARBA" id="ARBA00004201"/>
    </source>
</evidence>
<comment type="function">
    <text evidence="18">DNA deaminase (cytidine deaminase) which acts as an inhibitor of retrovirus replication and retrotransposon mobility. After the penetration of retroviral nucleocapsids into target cells of infection and the initiation of reverse transcription, it can induce the conversion of cytosine to uracil in the minus-sense single-strand viral DNA, leading to G-to-A hypermutations in the subsequent plus-strand viral DNA. The resultant detrimental levels of mutations in the proviral genome, along with a deamination-independent mechanism that works prior to the proviral integration, together exert efficient antiretroviral effects in infected target cells. Selectively targets single-stranded DNA and does not deaminate double-stranded DNA or single- or double-stranded RNA.</text>
</comment>
<evidence type="ECO:0000256" key="5">
    <source>
        <dbReference type="ARBA" id="ARBA00020239"/>
    </source>
</evidence>
<evidence type="ECO:0000256" key="15">
    <source>
        <dbReference type="ARBA" id="ARBA00023242"/>
    </source>
</evidence>
<dbReference type="Ensembl" id="ENSPANT00000040337.2">
    <property type="protein sequence ID" value="ENSPANP00000029673.2"/>
    <property type="gene ID" value="ENSPANG00000006941.3"/>
</dbReference>
<evidence type="ECO:0000313" key="22">
    <source>
        <dbReference type="Proteomes" id="UP000028761"/>
    </source>
</evidence>
<dbReference type="Proteomes" id="UP000028761">
    <property type="component" value="Chromosome 16"/>
</dbReference>
<comment type="subcellular location">
    <subcellularLocation>
        <location evidence="3 18">Cytoplasm</location>
        <location evidence="3 18">P-body</location>
    </subcellularLocation>
    <subcellularLocation>
        <location evidence="18">Cytoplasm</location>
    </subcellularLocation>
    <subcellularLocation>
        <location evidence="2 18">Nucleus</location>
    </subcellularLocation>
    <text evidence="18">Mainly cytoplasmic, small amount are found in the nucleus.</text>
</comment>
<comment type="cofactor">
    <cofactor evidence="1 18">
        <name>Zn(2+)</name>
        <dbReference type="ChEBI" id="CHEBI:29105"/>
    </cofactor>
</comment>
<dbReference type="PROSITE" id="PS00903">
    <property type="entry name" value="CYT_DCMP_DEAMINASES_1"/>
    <property type="match status" value="1"/>
</dbReference>
<feature type="region of interest" description="Disordered" evidence="19">
    <location>
        <begin position="478"/>
        <end position="535"/>
    </location>
</feature>
<evidence type="ECO:0000256" key="12">
    <source>
        <dbReference type="ARBA" id="ARBA00022833"/>
    </source>
</evidence>
<dbReference type="GO" id="GO:0010526">
    <property type="term" value="P:transposable element silencing"/>
    <property type="evidence" value="ECO:0007669"/>
    <property type="project" value="UniProtKB-UniRule"/>
</dbReference>
<keyword evidence="8 18" id="KW-0399">Innate immunity</keyword>
<keyword evidence="14 18" id="KW-0051">Antiviral defense</keyword>
<gene>
    <name evidence="21" type="primary">APOBEC3G</name>
</gene>
<keyword evidence="22" id="KW-1185">Reference proteome</keyword>
<protein>
    <recommendedName>
        <fullName evidence="5 18">DNA dC-&gt;dU-editing enzyme APOBEC-3G</fullName>
        <ecNumber evidence="18">3.5.4.-</ecNumber>
    </recommendedName>
    <alternativeName>
        <fullName evidence="16 18">Deoxycytidine deaminase</fullName>
    </alternativeName>
</protein>
<evidence type="ECO:0000256" key="9">
    <source>
        <dbReference type="ARBA" id="ARBA00022723"/>
    </source>
</evidence>
<keyword evidence="12 18" id="KW-0862">Zinc</keyword>
<keyword evidence="15 18" id="KW-0539">Nucleus</keyword>
<dbReference type="GO" id="GO:0051607">
    <property type="term" value="P:defense response to virus"/>
    <property type="evidence" value="ECO:0007669"/>
    <property type="project" value="UniProtKB-UniRule"/>
</dbReference>
<evidence type="ECO:0000256" key="8">
    <source>
        <dbReference type="ARBA" id="ARBA00022588"/>
    </source>
</evidence>
<dbReference type="GO" id="GO:0005634">
    <property type="term" value="C:nucleus"/>
    <property type="evidence" value="ECO:0007669"/>
    <property type="project" value="UniProtKB-SubCell"/>
</dbReference>
<feature type="compositionally biased region" description="Basic and acidic residues" evidence="19">
    <location>
        <begin position="485"/>
        <end position="501"/>
    </location>
</feature>
<evidence type="ECO:0000256" key="6">
    <source>
        <dbReference type="ARBA" id="ARBA00022490"/>
    </source>
</evidence>
<dbReference type="GeneTree" id="ENSGT00940000161999"/>
<dbReference type="GO" id="GO:1990904">
    <property type="term" value="C:ribonucleoprotein complex"/>
    <property type="evidence" value="ECO:0007669"/>
    <property type="project" value="UniProtKB-UniRule"/>
</dbReference>
<reference evidence="21 22" key="1">
    <citation type="submission" date="2012-03" db="EMBL/GenBank/DDBJ databases">
        <title>Whole Genome Assembly of Papio anubis.</title>
        <authorList>
            <person name="Liu Y.L."/>
            <person name="Abraham K.A."/>
            <person name="Akbar H.A."/>
            <person name="Ali S.A."/>
            <person name="Anosike U.A."/>
            <person name="Aqrawi P.A."/>
            <person name="Arias F.A."/>
            <person name="Attaway T.A."/>
            <person name="Awwad R.A."/>
            <person name="Babu C.B."/>
            <person name="Bandaranaike D.B."/>
            <person name="Battles P.B."/>
            <person name="Bell A.B."/>
            <person name="Beltran B.B."/>
            <person name="Berhane-Mersha D.B."/>
            <person name="Bess C.B."/>
            <person name="Bickham C.B."/>
            <person name="Bolden T.B."/>
            <person name="Carter K.C."/>
            <person name="Chau D.C."/>
            <person name="Chavez A.C."/>
            <person name="Clerc-Blankenburg K.C."/>
            <person name="Coyle M.C."/>
            <person name="Dao M.D."/>
            <person name="Davila M.L.D."/>
            <person name="Davy-Carroll L.D."/>
            <person name="Denson S.D."/>
            <person name="Dinh H.D."/>
            <person name="Fernandez S.F."/>
            <person name="Fernando P.F."/>
            <person name="Forbes L.F."/>
            <person name="Francis C.F."/>
            <person name="Francisco L.F."/>
            <person name="Fu Q.F."/>
            <person name="Garcia-Iii R.G."/>
            <person name="Garrett T.G."/>
            <person name="Gross S.G."/>
            <person name="Gubbala S.G."/>
            <person name="Hirani K.H."/>
            <person name="Hogues M.H."/>
            <person name="Hollins B.H."/>
            <person name="Jackson L.J."/>
            <person name="Javaid M.J."/>
            <person name="Jhangiani S.J."/>
            <person name="Johnson A.J."/>
            <person name="Johnson B.J."/>
            <person name="Jones J.J."/>
            <person name="Joshi V.J."/>
            <person name="Kalu J.K."/>
            <person name="Khan N.K."/>
            <person name="Korchina V.K."/>
            <person name="Kovar C.K."/>
            <person name="Lago L.L."/>
            <person name="Lara F.L."/>
            <person name="Le T.-K.L."/>
            <person name="Lee S.L."/>
            <person name="Legall-Iii F.L."/>
            <person name="Lemon S.L."/>
            <person name="Liu J.L."/>
            <person name="Liu Y.-S.L."/>
            <person name="Liyanage D.L."/>
            <person name="Lopez J.L."/>
            <person name="Lorensuhewa L.L."/>
            <person name="Mata R.M."/>
            <person name="Mathew T.M."/>
            <person name="Mercado C.M."/>
            <person name="Mercado I.M."/>
            <person name="Morales K.M."/>
            <person name="Morgan M.M."/>
            <person name="Munidasa M.M."/>
            <person name="Ngo D.N."/>
            <person name="Nguyen L.N."/>
            <person name="Nguyen T.N."/>
            <person name="Nguyen N.N."/>
            <person name="Obregon M.O."/>
            <person name="Okwuonu G.O."/>
            <person name="Ongeri F.O."/>
            <person name="Onwere C.O."/>
            <person name="Osifeso I.O."/>
            <person name="Parra A.P."/>
            <person name="Patil S.P."/>
            <person name="Perez A.P."/>
            <person name="Perez Y.P."/>
            <person name="Pham C.P."/>
            <person name="Pu L.-L.P."/>
            <person name="Puazo M.P."/>
            <person name="Quiroz J.Q."/>
            <person name="Rouhana J.R."/>
            <person name="Ruiz M.R."/>
            <person name="Ruiz S.-J.R."/>
            <person name="Saada N.S."/>
            <person name="Santibanez J.S."/>
            <person name="Scheel M.S."/>
            <person name="Schneider B.S."/>
            <person name="Simmons D.S."/>
            <person name="Sisson I.S."/>
            <person name="Tang L.-Y.T."/>
            <person name="Thornton R.T."/>
            <person name="Tisius J.T."/>
            <person name="Toledanes G.T."/>
            <person name="Trejos Z.T."/>
            <person name="Usmani K.U."/>
            <person name="Varghese R.V."/>
            <person name="Vattathil S.V."/>
            <person name="Vee V.V."/>
            <person name="Walker D.W."/>
            <person name="Weissenberger G.W."/>
            <person name="White C.W."/>
            <person name="Williams A.W."/>
            <person name="Woodworth J.W."/>
            <person name="Wright R.W."/>
            <person name="Zhu Y.Z."/>
            <person name="Han Y.H."/>
            <person name="Newsham I.N."/>
            <person name="Nazareth L.N."/>
            <person name="Worley K.W."/>
            <person name="Muzny D.M."/>
            <person name="Rogers J.R."/>
            <person name="Gibbs R.G."/>
        </authorList>
    </citation>
    <scope>NUCLEOTIDE SEQUENCE [LARGE SCALE GENOMIC DNA]</scope>
</reference>
<dbReference type="GO" id="GO:0004126">
    <property type="term" value="F:cytidine deaminase activity"/>
    <property type="evidence" value="ECO:0007669"/>
    <property type="project" value="UniProtKB-UniRule"/>
</dbReference>
<comment type="domain">
    <text evidence="18">The CMP/dCMP deaminase domain 1 mediates RNA binding, RNA-dependent oligomerization and virion incorporation whereas the CMP/dCMP deaminase domain 2 confers deoxycytidine deaminase activity and substrate sequence specificity.</text>
</comment>
<dbReference type="InterPro" id="IPR050610">
    <property type="entry name" value="APOBEC_Cyt_Deaminase"/>
</dbReference>
<feature type="domain" description="CMP/dCMP-type deaminase" evidence="20">
    <location>
        <begin position="225"/>
        <end position="338"/>
    </location>
</feature>